<organism evidence="2">
    <name type="scientific">marine sediment metagenome</name>
    <dbReference type="NCBI Taxonomy" id="412755"/>
    <lineage>
        <taxon>unclassified sequences</taxon>
        <taxon>metagenomes</taxon>
        <taxon>ecological metagenomes</taxon>
    </lineage>
</organism>
<dbReference type="AlphaFoldDB" id="A0A0F8WUN6"/>
<evidence type="ECO:0000256" key="1">
    <source>
        <dbReference type="SAM" id="Phobius"/>
    </source>
</evidence>
<name>A0A0F8WUN6_9ZZZZ</name>
<keyword evidence="1" id="KW-0812">Transmembrane</keyword>
<keyword evidence="1" id="KW-1133">Transmembrane helix</keyword>
<accession>A0A0F8WUN6</accession>
<evidence type="ECO:0000313" key="2">
    <source>
        <dbReference type="EMBL" id="KKK60587.1"/>
    </source>
</evidence>
<protein>
    <submittedName>
        <fullName evidence="2">Uncharacterized protein</fullName>
    </submittedName>
</protein>
<proteinExistence type="predicted"/>
<reference evidence="2" key="1">
    <citation type="journal article" date="2015" name="Nature">
        <title>Complex archaea that bridge the gap between prokaryotes and eukaryotes.</title>
        <authorList>
            <person name="Spang A."/>
            <person name="Saw J.H."/>
            <person name="Jorgensen S.L."/>
            <person name="Zaremba-Niedzwiedzka K."/>
            <person name="Martijn J."/>
            <person name="Lind A.E."/>
            <person name="van Eijk R."/>
            <person name="Schleper C."/>
            <person name="Guy L."/>
            <person name="Ettema T.J."/>
        </authorList>
    </citation>
    <scope>NUCLEOTIDE SEQUENCE</scope>
</reference>
<comment type="caution">
    <text evidence="2">The sequence shown here is derived from an EMBL/GenBank/DDBJ whole genome shotgun (WGS) entry which is preliminary data.</text>
</comment>
<sequence length="122" mass="13488">MTKIAGREITKNTMVGMSIGTFCTIVVIIWTAAGIGRPLFASDLQRIEKKIDAYQTNTAIQILSIRKAALNSELREAKRDLRKDPEDDDAVEDVQEIEADIKEIDASILCHRTEGCVVGIVI</sequence>
<keyword evidence="1" id="KW-0472">Membrane</keyword>
<gene>
    <name evidence="2" type="ORF">LCGC14_3022880</name>
</gene>
<feature type="transmembrane region" description="Helical" evidence="1">
    <location>
        <begin position="19"/>
        <end position="40"/>
    </location>
</feature>
<dbReference type="EMBL" id="LAZR01062894">
    <property type="protein sequence ID" value="KKK60587.1"/>
    <property type="molecule type" value="Genomic_DNA"/>
</dbReference>